<evidence type="ECO:0000313" key="1">
    <source>
        <dbReference type="EMBL" id="CDW29474.1"/>
    </source>
</evidence>
<reference evidence="1" key="1">
    <citation type="submission" date="2014-05" db="EMBL/GenBank/DDBJ databases">
        <authorList>
            <person name="Chronopoulou M."/>
        </authorList>
    </citation>
    <scope>NUCLEOTIDE SEQUENCE</scope>
    <source>
        <tissue evidence="1">Whole organism</tissue>
    </source>
</reference>
<sequence>LKLLSFTNQKSRQSRKPRIGYPIEDNINLRNTGSEPLNVSNNLTEPRVLTFPPPKTSIGPLFLITFDMLTRCFGKIFTFDPRSSNSLTPLPFILRKA</sequence>
<feature type="non-terminal residue" evidence="1">
    <location>
        <position position="1"/>
    </location>
</feature>
<dbReference type="EMBL" id="HACA01012113">
    <property type="protein sequence ID" value="CDW29474.1"/>
    <property type="molecule type" value="Transcribed_RNA"/>
</dbReference>
<organism evidence="1">
    <name type="scientific">Lepeophtheirus salmonis</name>
    <name type="common">Salmon louse</name>
    <name type="synonym">Caligus salmonis</name>
    <dbReference type="NCBI Taxonomy" id="72036"/>
    <lineage>
        <taxon>Eukaryota</taxon>
        <taxon>Metazoa</taxon>
        <taxon>Ecdysozoa</taxon>
        <taxon>Arthropoda</taxon>
        <taxon>Crustacea</taxon>
        <taxon>Multicrustacea</taxon>
        <taxon>Hexanauplia</taxon>
        <taxon>Copepoda</taxon>
        <taxon>Siphonostomatoida</taxon>
        <taxon>Caligidae</taxon>
        <taxon>Lepeophtheirus</taxon>
    </lineage>
</organism>
<name>A0A0K2TTW8_LEPSM</name>
<accession>A0A0K2TTW8</accession>
<proteinExistence type="predicted"/>
<dbReference type="AlphaFoldDB" id="A0A0K2TTW8"/>
<protein>
    <submittedName>
        <fullName evidence="1">Uncharacterized protein</fullName>
    </submittedName>
</protein>